<dbReference type="Gene3D" id="1.10.10.1770">
    <property type="entry name" value="Gun4-like"/>
    <property type="match status" value="1"/>
</dbReference>
<dbReference type="Pfam" id="PF05729">
    <property type="entry name" value="NACHT"/>
    <property type="match status" value="1"/>
</dbReference>
<dbReference type="PROSITE" id="PS50837">
    <property type="entry name" value="NACHT"/>
    <property type="match status" value="1"/>
</dbReference>
<dbReference type="InterPro" id="IPR007111">
    <property type="entry name" value="NACHT_NTPase"/>
</dbReference>
<evidence type="ECO:0000259" key="1">
    <source>
        <dbReference type="PROSITE" id="PS50837"/>
    </source>
</evidence>
<dbReference type="InterPro" id="IPR037215">
    <property type="entry name" value="GUN4-like_sf"/>
</dbReference>
<feature type="domain" description="NACHT" evidence="1">
    <location>
        <begin position="207"/>
        <end position="344"/>
    </location>
</feature>
<evidence type="ECO:0000313" key="2">
    <source>
        <dbReference type="EMBL" id="QKD81090.1"/>
    </source>
</evidence>
<dbReference type="Gene3D" id="1.25.40.620">
    <property type="match status" value="1"/>
</dbReference>
<name>A0A6M8B9A9_9CYAN</name>
<keyword evidence="3" id="KW-1185">Reference proteome</keyword>
<dbReference type="Proteomes" id="UP000505210">
    <property type="component" value="Chromosome"/>
</dbReference>
<dbReference type="RefSeq" id="WP_172353507.1">
    <property type="nucleotide sequence ID" value="NZ_CP053661.1"/>
</dbReference>
<organism evidence="2 3">
    <name type="scientific">Thermoleptolyngbya sichuanensis A183</name>
    <dbReference type="NCBI Taxonomy" id="2737172"/>
    <lineage>
        <taxon>Bacteria</taxon>
        <taxon>Bacillati</taxon>
        <taxon>Cyanobacteriota</taxon>
        <taxon>Cyanophyceae</taxon>
        <taxon>Oculatellales</taxon>
        <taxon>Oculatellaceae</taxon>
        <taxon>Thermoleptolyngbya</taxon>
        <taxon>Thermoleptolyngbya sichuanensis</taxon>
    </lineage>
</organism>
<evidence type="ECO:0000313" key="3">
    <source>
        <dbReference type="Proteomes" id="UP000505210"/>
    </source>
</evidence>
<dbReference type="KEGG" id="theu:HPC62_01900"/>
<reference evidence="2 3" key="1">
    <citation type="submission" date="2020-05" db="EMBL/GenBank/DDBJ databases">
        <title>Complete genome sequence of of a novel Thermoleptolyngbya strain isolated from hot springs of Ganzi, Sichuan China.</title>
        <authorList>
            <person name="Tang J."/>
            <person name="Daroch M."/>
            <person name="Li L."/>
            <person name="Waleron K."/>
            <person name="Waleron M."/>
            <person name="Waleron M."/>
        </authorList>
    </citation>
    <scope>NUCLEOTIDE SEQUENCE [LARGE SCALE GENOMIC DNA]</scope>
    <source>
        <strain evidence="2 3">PKUAC-SCTA183</strain>
    </source>
</reference>
<dbReference type="EMBL" id="CP053661">
    <property type="protein sequence ID" value="QKD81090.1"/>
    <property type="molecule type" value="Genomic_DNA"/>
</dbReference>
<dbReference type="Gene3D" id="3.40.50.300">
    <property type="entry name" value="P-loop containing nucleotide triphosphate hydrolases"/>
    <property type="match status" value="1"/>
</dbReference>
<dbReference type="SUPFAM" id="SSF140869">
    <property type="entry name" value="GUN4-like"/>
    <property type="match status" value="1"/>
</dbReference>
<accession>A0A6M8B9A9</accession>
<dbReference type="AlphaFoldDB" id="A0A6M8B9A9"/>
<dbReference type="InterPro" id="IPR008629">
    <property type="entry name" value="GUN4-like"/>
</dbReference>
<gene>
    <name evidence="2" type="ORF">HPC62_01900</name>
</gene>
<proteinExistence type="predicted"/>
<dbReference type="PANTHER" id="PTHR46844">
    <property type="entry name" value="SLR5058 PROTEIN"/>
    <property type="match status" value="1"/>
</dbReference>
<dbReference type="SUPFAM" id="SSF52540">
    <property type="entry name" value="P-loop containing nucleoside triphosphate hydrolases"/>
    <property type="match status" value="1"/>
</dbReference>
<dbReference type="Pfam" id="PF05419">
    <property type="entry name" value="GUN4"/>
    <property type="match status" value="1"/>
</dbReference>
<dbReference type="InterPro" id="IPR027417">
    <property type="entry name" value="P-loop_NTPase"/>
</dbReference>
<dbReference type="PANTHER" id="PTHR46844:SF1">
    <property type="entry name" value="SLR5058 PROTEIN"/>
    <property type="match status" value="1"/>
</dbReference>
<protein>
    <submittedName>
        <fullName evidence="2">NACHT domain-containing protein</fullName>
    </submittedName>
</protein>
<sequence>MSSPYQPERNPELKSEPSTEHQFVQKAVNLIIQWSPLGGSLGILAHSILQQNWVIAVLTFPVMLVTVVWAKYTENFTARVGDWAGEKGKRDADSFTSWLDQIDQALRMQLSGFDGKFLKAQSSACRLCVTDNEVPIPLGLTNPDLDDVYVPLQLSRDFFRSRDGEMLPNLPGLQRRDAEALLEAAENRKPFDIWDILTRLQTSPNLRSFAILAWGGYGKTTLLRHLTYCYCTRPHATRRRHQTPEFIPVLLMLRTWRDEIAQPDPPSLPDLITQHHIPKLPGGKNLTIPAAWATRLLHSDRALIMFDGFDEVADEQRVAVSRWIAEQMQTYDRCTFILTSRPNAYSQDYAAERPQLELKVEPFDEDRREKFVKQWYLVQERNAVPAASRNAAAVEETADRRATDLLSQIEQREELADLAENPLMLSMIAMFHRSLPNSQLPTRRTELYREICGLQLGFRPIAKRIDLLLDAEPSQKILQTLALAMTEQEKTSLAEPDLLTHIAEQLRRLDEAVAPAKWLAQIVQVSELLVKRDEDYEFAHRSFQEYLTAVELKEQQEAGEAQVLEHFTAEFWQNTILLYVSLLQNPSGLIRAACGQGADAIAFAYDCCKMNRRVEDAVKAEVNQLRYGRLENLLATGQWKAADQETFNLMYQTLDRQWTVKGLLNYPCEDLRWLNDLWLNYSNGRFGFSVQKEIYVACGGILDGKYHREAWETFCDRVGWRQEGKYVYYGKLTLDPLHSPVGKLPCVWVFGGGGGGFVSLAQRLVNCSTSQF</sequence>
<dbReference type="CDD" id="cd16383">
    <property type="entry name" value="GUN4"/>
    <property type="match status" value="1"/>
</dbReference>